<dbReference type="RefSeq" id="WP_330958433.1">
    <property type="nucleotide sequence ID" value="NZ_JAZGJQ010000007.1"/>
</dbReference>
<comment type="caution">
    <text evidence="2">The sequence shown here is derived from an EMBL/GenBank/DDBJ whole genome shotgun (WGS) entry which is preliminary data.</text>
</comment>
<gene>
    <name evidence="2" type="ORF">VXJ25_06685</name>
</gene>
<dbReference type="Proteomes" id="UP001332931">
    <property type="component" value="Unassembled WGS sequence"/>
</dbReference>
<feature type="transmembrane region" description="Helical" evidence="1">
    <location>
        <begin position="62"/>
        <end position="87"/>
    </location>
</feature>
<sequence>MSKQQTRGDVRPSPAPEGFSPVVTCTEHVRSNLLVGIEVEVAGALVAAFCLSPIWGPGWVLALVRILLLAIVAASMVMGVIQILGYFNKRVEMDEGGLVYTSSTRRSEHHPWSDVVAYDTREDMNSLELVFCGRKRRTFHKSSENYEQMVDYVIDHTELVSVK</sequence>
<reference evidence="2 3" key="1">
    <citation type="submission" date="2024-01" db="EMBL/GenBank/DDBJ databases">
        <title>Description of Olsenella sp. nov., isolated from pig feces.</title>
        <authorList>
            <person name="Chang Y.-H."/>
        </authorList>
    </citation>
    <scope>NUCLEOTIDE SEQUENCE [LARGE SCALE GENOMIC DNA]</scope>
    <source>
        <strain evidence="2 3">YH-ols2223</strain>
    </source>
</reference>
<proteinExistence type="predicted"/>
<name>A0ABU7RAP1_9ACTN</name>
<accession>A0ABU7RAP1</accession>
<feature type="transmembrane region" description="Helical" evidence="1">
    <location>
        <begin position="33"/>
        <end position="56"/>
    </location>
</feature>
<dbReference type="EMBL" id="JAZGJQ010000007">
    <property type="protein sequence ID" value="MEE6147664.1"/>
    <property type="molecule type" value="Genomic_DNA"/>
</dbReference>
<keyword evidence="1" id="KW-0812">Transmembrane</keyword>
<evidence type="ECO:0000256" key="1">
    <source>
        <dbReference type="SAM" id="Phobius"/>
    </source>
</evidence>
<protein>
    <recommendedName>
        <fullName evidence="4">PH domain-containing protein</fullName>
    </recommendedName>
</protein>
<evidence type="ECO:0000313" key="3">
    <source>
        <dbReference type="Proteomes" id="UP001332931"/>
    </source>
</evidence>
<keyword evidence="1" id="KW-0472">Membrane</keyword>
<keyword evidence="1" id="KW-1133">Transmembrane helix</keyword>
<keyword evidence="3" id="KW-1185">Reference proteome</keyword>
<organism evidence="2 3">
    <name type="scientific">Olsenella absiana</name>
    <dbReference type="NCBI Taxonomy" id="3115222"/>
    <lineage>
        <taxon>Bacteria</taxon>
        <taxon>Bacillati</taxon>
        <taxon>Actinomycetota</taxon>
        <taxon>Coriobacteriia</taxon>
        <taxon>Coriobacteriales</taxon>
        <taxon>Atopobiaceae</taxon>
        <taxon>Olsenella</taxon>
    </lineage>
</organism>
<evidence type="ECO:0000313" key="2">
    <source>
        <dbReference type="EMBL" id="MEE6147664.1"/>
    </source>
</evidence>
<evidence type="ECO:0008006" key="4">
    <source>
        <dbReference type="Google" id="ProtNLM"/>
    </source>
</evidence>